<name>A0A1U7H1L4_9CYAN</name>
<comment type="caution">
    <text evidence="2">The sequence shown here is derived from an EMBL/GenBank/DDBJ whole genome shotgun (WGS) entry which is preliminary data.</text>
</comment>
<dbReference type="Proteomes" id="UP000186391">
    <property type="component" value="Unassembled WGS sequence"/>
</dbReference>
<sequence length="253" mass="26168">MSVPYIDGSGAIRQRKSASGDGTNTDPDVFSFADQGTYDRLGTTSDSPISTPTANGTLSAVIRGLWQNLLGTASEASSPTGSIHAKLRSLADVIGAISDAAARSGSLMAMLRSLAESNFVESQTATNVTIGTSLTTVITFDCRGKSTLGVQLQNTGSEALSALQVQARFNSNLNIWNTIASTNADFTTSNGKQGNNASTEIINSGVSSGTMITIPGGGDGWFRMRCNGMESVRIQAQVASGTTTMLSHGIAEV</sequence>
<accession>A0A1U7H1L4</accession>
<evidence type="ECO:0000313" key="2">
    <source>
        <dbReference type="EMBL" id="OKH14860.1"/>
    </source>
</evidence>
<protein>
    <submittedName>
        <fullName evidence="2">Uncharacterized protein</fullName>
    </submittedName>
</protein>
<evidence type="ECO:0000313" key="3">
    <source>
        <dbReference type="Proteomes" id="UP000186391"/>
    </source>
</evidence>
<dbReference type="RefSeq" id="WP_073555456.1">
    <property type="nucleotide sequence ID" value="NZ_MRCA01000003.1"/>
</dbReference>
<gene>
    <name evidence="2" type="ORF">NIES592_08260</name>
</gene>
<keyword evidence="3" id="KW-1185">Reference proteome</keyword>
<proteinExistence type="predicted"/>
<organism evidence="2 3">
    <name type="scientific">Fischerella major NIES-592</name>
    <dbReference type="NCBI Taxonomy" id="210994"/>
    <lineage>
        <taxon>Bacteria</taxon>
        <taxon>Bacillati</taxon>
        <taxon>Cyanobacteriota</taxon>
        <taxon>Cyanophyceae</taxon>
        <taxon>Nostocales</taxon>
        <taxon>Hapalosiphonaceae</taxon>
        <taxon>Fischerella</taxon>
    </lineage>
</organism>
<dbReference type="EMBL" id="MRCA01000003">
    <property type="protein sequence ID" value="OKH14860.1"/>
    <property type="molecule type" value="Genomic_DNA"/>
</dbReference>
<reference evidence="2 3" key="1">
    <citation type="submission" date="2016-11" db="EMBL/GenBank/DDBJ databases">
        <title>Draft Genome Sequences of Nine Cyanobacterial Strains from Diverse Habitats.</title>
        <authorList>
            <person name="Zhu T."/>
            <person name="Hou S."/>
            <person name="Lu X."/>
            <person name="Hess W.R."/>
        </authorList>
    </citation>
    <scope>NUCLEOTIDE SEQUENCE [LARGE SCALE GENOMIC DNA]</scope>
    <source>
        <strain evidence="2 3">NIES-592</strain>
    </source>
</reference>
<evidence type="ECO:0000256" key="1">
    <source>
        <dbReference type="SAM" id="MobiDB-lite"/>
    </source>
</evidence>
<feature type="region of interest" description="Disordered" evidence="1">
    <location>
        <begin position="1"/>
        <end position="29"/>
    </location>
</feature>
<dbReference type="AlphaFoldDB" id="A0A1U7H1L4"/>